<sequence>MERRDASLEDDDAAGAKIWSVYASEAEKYDKALVQSWKSDMDGLLIFAGLFSAILTAFLIESYKTLTPDSEDDMVLLLSQISAQLAGIANGSAIDIPTPAPFVTPASSLVCNLLWFISLGLSLACALTATLVEQWARDFTYKTEMRSSPLTRARIFSYLYYGLKRFNMHAVVEAIPLLLHLSLVFFFAGLIAFLVPVNRGVMILSVLLLATLLAVYATFTVFPVLAYDSPYHTPLSGIVWRSVQLFDDLRKAVRRQVRVSSFPPKRDSMMENMTKVAVHDSEERRDRDLRALCWSVKSLADDYELEPFLEGIPDVLWSSKGRRNAYDDHIVNLLHDPEVQLKQRLENFLRGCNSDLLPRETQFRRLITALKALWAIATIPAYIAREQLEHLGSFEPTLVKQPGLPFKVEQYQVSARAVLYLNALLPLFVKYNDVDKIIDQVQHAISRAPQQLLLNHVQSLATKFRKLRADLNYFGNVLSGLSIRNRFSFLEQSLPKNVSATSEWIAHSLKAMKALCSILLEVKYRVFAAFLMEAAFLESPPYEFEATRAVFLFDSPPVPTDALIDAFSTIVEHQVQKDSFNKHTHGILADLLATSSKNCRKFPPHLSTYLITQNLSDLIVLKKCDNSWLCECLTMELKVNFGSSSTNYFDNSRAKSSRRVVEVIWELAFSAEHHCRCLWKDQKHQDRFPPESQETLDCVRGAMESSATPSAVALIQTQSLNAVVGRPNLTMTPVYMEEPEEVFIDSSSEEDEILDEIRFPAHPFLAKSLPVYRQLEDDVYAALDLRIAVVAEFLQGCGSTIGRYDEPPYKAEDTMRILTRFVPRSAPVKIQRHFAAAWRAGMEELAGTNLQATLAEVLVDSRLLSMYRDEEEEGDFVGYYWLKDPSAFRMFIEGMKFVEQRDDIGSGFKTKIETIRNSMTSQQTTHEENVEDSG</sequence>
<evidence type="ECO:0000313" key="3">
    <source>
        <dbReference type="EMBL" id="KAK6992931.1"/>
    </source>
</evidence>
<proteinExistence type="predicted"/>
<evidence type="ECO:0000313" key="4">
    <source>
        <dbReference type="Proteomes" id="UP001362999"/>
    </source>
</evidence>
<gene>
    <name evidence="3" type="ORF">R3P38DRAFT_3224298</name>
</gene>
<feature type="transmembrane region" description="Helical" evidence="1">
    <location>
        <begin position="174"/>
        <end position="195"/>
    </location>
</feature>
<evidence type="ECO:0000259" key="2">
    <source>
        <dbReference type="Pfam" id="PF20153"/>
    </source>
</evidence>
<feature type="transmembrane region" description="Helical" evidence="1">
    <location>
        <begin position="201"/>
        <end position="227"/>
    </location>
</feature>
<keyword evidence="1" id="KW-0812">Transmembrane</keyword>
<feature type="domain" description="DUF6535" evidence="2">
    <location>
        <begin position="19"/>
        <end position="195"/>
    </location>
</feature>
<feature type="transmembrane region" description="Helical" evidence="1">
    <location>
        <begin position="75"/>
        <end position="93"/>
    </location>
</feature>
<feature type="transmembrane region" description="Helical" evidence="1">
    <location>
        <begin position="113"/>
        <end position="132"/>
    </location>
</feature>
<keyword evidence="1" id="KW-0472">Membrane</keyword>
<name>A0AAV9ZX10_9AGAR</name>
<dbReference type="Proteomes" id="UP001362999">
    <property type="component" value="Unassembled WGS sequence"/>
</dbReference>
<organism evidence="3 4">
    <name type="scientific">Favolaschia claudopus</name>
    <dbReference type="NCBI Taxonomy" id="2862362"/>
    <lineage>
        <taxon>Eukaryota</taxon>
        <taxon>Fungi</taxon>
        <taxon>Dikarya</taxon>
        <taxon>Basidiomycota</taxon>
        <taxon>Agaricomycotina</taxon>
        <taxon>Agaricomycetes</taxon>
        <taxon>Agaricomycetidae</taxon>
        <taxon>Agaricales</taxon>
        <taxon>Marasmiineae</taxon>
        <taxon>Mycenaceae</taxon>
        <taxon>Favolaschia</taxon>
    </lineage>
</organism>
<dbReference type="Pfam" id="PF20153">
    <property type="entry name" value="DUF6535"/>
    <property type="match status" value="1"/>
</dbReference>
<dbReference type="AlphaFoldDB" id="A0AAV9ZX10"/>
<dbReference type="EMBL" id="JAWWNJ010000105">
    <property type="protein sequence ID" value="KAK6992931.1"/>
    <property type="molecule type" value="Genomic_DNA"/>
</dbReference>
<comment type="caution">
    <text evidence="3">The sequence shown here is derived from an EMBL/GenBank/DDBJ whole genome shotgun (WGS) entry which is preliminary data.</text>
</comment>
<reference evidence="3 4" key="1">
    <citation type="journal article" date="2024" name="J Genomics">
        <title>Draft genome sequencing and assembly of Favolaschia claudopus CIRM-BRFM 2984 isolated from oak limbs.</title>
        <authorList>
            <person name="Navarro D."/>
            <person name="Drula E."/>
            <person name="Chaduli D."/>
            <person name="Cazenave R."/>
            <person name="Ahrendt S."/>
            <person name="Wang J."/>
            <person name="Lipzen A."/>
            <person name="Daum C."/>
            <person name="Barry K."/>
            <person name="Grigoriev I.V."/>
            <person name="Favel A."/>
            <person name="Rosso M.N."/>
            <person name="Martin F."/>
        </authorList>
    </citation>
    <scope>NUCLEOTIDE SEQUENCE [LARGE SCALE GENOMIC DNA]</scope>
    <source>
        <strain evidence="3 4">CIRM-BRFM 2984</strain>
    </source>
</reference>
<dbReference type="InterPro" id="IPR045338">
    <property type="entry name" value="DUF6535"/>
</dbReference>
<keyword evidence="1" id="KW-1133">Transmembrane helix</keyword>
<evidence type="ECO:0000256" key="1">
    <source>
        <dbReference type="SAM" id="Phobius"/>
    </source>
</evidence>
<protein>
    <recommendedName>
        <fullName evidence="2">DUF6535 domain-containing protein</fullName>
    </recommendedName>
</protein>
<feature type="transmembrane region" description="Helical" evidence="1">
    <location>
        <begin position="43"/>
        <end position="63"/>
    </location>
</feature>
<keyword evidence="4" id="KW-1185">Reference proteome</keyword>
<accession>A0AAV9ZX10</accession>